<dbReference type="eggNOG" id="COG0803">
    <property type="taxonomic scope" value="Bacteria"/>
</dbReference>
<protein>
    <submittedName>
        <fullName evidence="7">Metal ABC transporter substrate-binding protein</fullName>
    </submittedName>
</protein>
<dbReference type="InterPro" id="IPR006128">
    <property type="entry name" value="Lipoprotein_PsaA-like"/>
</dbReference>
<evidence type="ECO:0000256" key="3">
    <source>
        <dbReference type="ARBA" id="ARBA00022723"/>
    </source>
</evidence>
<evidence type="ECO:0000313" key="7">
    <source>
        <dbReference type="EMBL" id="EZP28173.1"/>
    </source>
</evidence>
<evidence type="ECO:0000256" key="6">
    <source>
        <dbReference type="SAM" id="SignalP"/>
    </source>
</evidence>
<evidence type="ECO:0000256" key="2">
    <source>
        <dbReference type="ARBA" id="ARBA00022448"/>
    </source>
</evidence>
<keyword evidence="3" id="KW-0479">Metal-binding</keyword>
<accession>A0A031FUE4</accession>
<dbReference type="GO" id="GO:0046872">
    <property type="term" value="F:metal ion binding"/>
    <property type="evidence" value="ECO:0007669"/>
    <property type="project" value="UniProtKB-KW"/>
</dbReference>
<dbReference type="GO" id="GO:0007155">
    <property type="term" value="P:cell adhesion"/>
    <property type="evidence" value="ECO:0007669"/>
    <property type="project" value="InterPro"/>
</dbReference>
<reference evidence="7 8" key="1">
    <citation type="submission" date="2014-03" db="EMBL/GenBank/DDBJ databases">
        <title>Draft Genome Sequences of 13 Willow Endophytes.</title>
        <authorList>
            <person name="Gan H.Y."/>
            <person name="Gan H.M."/>
            <person name="Savka M.A."/>
            <person name="Hudson A.O."/>
        </authorList>
    </citation>
    <scope>NUCLEOTIDE SEQUENCE [LARGE SCALE GENOMIC DNA]</scope>
    <source>
        <strain evidence="7 8">RIT293</strain>
    </source>
</reference>
<keyword evidence="8" id="KW-1185">Reference proteome</keyword>
<dbReference type="PRINTS" id="PR00690">
    <property type="entry name" value="ADHESNFAMILY"/>
</dbReference>
<dbReference type="AlphaFoldDB" id="A0A031FUE4"/>
<comment type="similarity">
    <text evidence="5">Belongs to the bacterial solute-binding protein 9 family.</text>
</comment>
<dbReference type="Pfam" id="PF01297">
    <property type="entry name" value="ZnuA"/>
    <property type="match status" value="1"/>
</dbReference>
<dbReference type="InterPro" id="IPR006127">
    <property type="entry name" value="ZnuA-like"/>
</dbReference>
<dbReference type="PROSITE" id="PS51257">
    <property type="entry name" value="PROKAR_LIPOPROTEIN"/>
    <property type="match status" value="1"/>
</dbReference>
<dbReference type="PANTHER" id="PTHR42953">
    <property type="entry name" value="HIGH-AFFINITY ZINC UPTAKE SYSTEM PROTEIN ZNUA-RELATED"/>
    <property type="match status" value="1"/>
</dbReference>
<dbReference type="PRINTS" id="PR00691">
    <property type="entry name" value="ADHESINB"/>
</dbReference>
<proteinExistence type="inferred from homology"/>
<dbReference type="OrthoDB" id="9810636at2"/>
<comment type="subcellular location">
    <subcellularLocation>
        <location evidence="1">Cell envelope</location>
    </subcellularLocation>
</comment>
<feature type="chain" id="PRO_5039053668" evidence="6">
    <location>
        <begin position="21"/>
        <end position="298"/>
    </location>
</feature>
<dbReference type="EMBL" id="JFYO01000004">
    <property type="protein sequence ID" value="EZP28173.1"/>
    <property type="molecule type" value="Genomic_DNA"/>
</dbReference>
<comment type="caution">
    <text evidence="7">The sequence shown here is derived from an EMBL/GenBank/DDBJ whole genome shotgun (WGS) entry which is preliminary data.</text>
</comment>
<evidence type="ECO:0000256" key="5">
    <source>
        <dbReference type="RuleBase" id="RU003512"/>
    </source>
</evidence>
<evidence type="ECO:0000256" key="1">
    <source>
        <dbReference type="ARBA" id="ARBA00004196"/>
    </source>
</evidence>
<evidence type="ECO:0000313" key="8">
    <source>
        <dbReference type="Proteomes" id="UP000024001"/>
    </source>
</evidence>
<organism evidence="7 8">
    <name type="scientific">Microbacterium oleivorans</name>
    <dbReference type="NCBI Taxonomy" id="273677"/>
    <lineage>
        <taxon>Bacteria</taxon>
        <taxon>Bacillati</taxon>
        <taxon>Actinomycetota</taxon>
        <taxon>Actinomycetes</taxon>
        <taxon>Micrococcales</taxon>
        <taxon>Microbacteriaceae</taxon>
        <taxon>Microbacterium</taxon>
    </lineage>
</organism>
<dbReference type="GO" id="GO:0030313">
    <property type="term" value="C:cell envelope"/>
    <property type="evidence" value="ECO:0007669"/>
    <property type="project" value="UniProtKB-SubCell"/>
</dbReference>
<dbReference type="InterPro" id="IPR050492">
    <property type="entry name" value="Bact_metal-bind_prot9"/>
</dbReference>
<dbReference type="Gene3D" id="3.40.50.1980">
    <property type="entry name" value="Nitrogenase molybdenum iron protein domain"/>
    <property type="match status" value="2"/>
</dbReference>
<feature type="signal peptide" evidence="6">
    <location>
        <begin position="1"/>
        <end position="20"/>
    </location>
</feature>
<sequence>MKRALAAVVVAAIAALTGCAAVGSDRPTVVVTTDLLGDITANLVGDEVDVITLMPRGSDPHSFELSAREAASMRSADLLVSNGLGLEEGVQSHVDAAVADGVTSFVAGDHIEPLDYADSDAVDPHFWTDPTQTARVVEALAPQLARIDGVEASVVDTAAAAYLGELDELDAEMSDTLGAIRATHRALVTNHHVFGYLARRYDVRILGAAIPGGTTLAAPSAADLQDLVDAIDEAGVTTIFADSSQPDRLMQVLADEAGRDVDVVSLFTESLAPEGSPGSTYLDMMRRNLQSIADGLTP</sequence>
<keyword evidence="2 5" id="KW-0813">Transport</keyword>
<keyword evidence="4 6" id="KW-0732">Signal</keyword>
<dbReference type="SUPFAM" id="SSF53807">
    <property type="entry name" value="Helical backbone' metal receptor"/>
    <property type="match status" value="1"/>
</dbReference>
<dbReference type="InterPro" id="IPR006129">
    <property type="entry name" value="AdhesinB"/>
</dbReference>
<dbReference type="PANTHER" id="PTHR42953:SF1">
    <property type="entry name" value="METAL-BINDING PROTEIN HI_0362-RELATED"/>
    <property type="match status" value="1"/>
</dbReference>
<evidence type="ECO:0000256" key="4">
    <source>
        <dbReference type="ARBA" id="ARBA00022729"/>
    </source>
</evidence>
<name>A0A031FUE4_9MICO</name>
<dbReference type="Proteomes" id="UP000024001">
    <property type="component" value="Unassembled WGS sequence"/>
</dbReference>
<dbReference type="PATRIC" id="fig|273677.3.peg.1131"/>
<gene>
    <name evidence="7" type="ORF">BW34_01150</name>
</gene>
<dbReference type="RefSeq" id="WP_036310277.1">
    <property type="nucleotide sequence ID" value="NZ_JFYO01000004.1"/>
</dbReference>
<dbReference type="GO" id="GO:0030001">
    <property type="term" value="P:metal ion transport"/>
    <property type="evidence" value="ECO:0007669"/>
    <property type="project" value="InterPro"/>
</dbReference>